<dbReference type="NCBIfam" id="NF033563">
    <property type="entry name" value="transpos_IS30"/>
    <property type="match status" value="1"/>
</dbReference>
<comment type="caution">
    <text evidence="2">The sequence shown here is derived from an EMBL/GenBank/DDBJ whole genome shotgun (WGS) entry which is preliminary data.</text>
</comment>
<dbReference type="PANTHER" id="PTHR10948">
    <property type="entry name" value="TRANSPOSASE"/>
    <property type="match status" value="1"/>
</dbReference>
<evidence type="ECO:0000259" key="1">
    <source>
        <dbReference type="PROSITE" id="PS50994"/>
    </source>
</evidence>
<dbReference type="PANTHER" id="PTHR10948:SF23">
    <property type="entry name" value="TRANSPOSASE INSI FOR INSERTION SEQUENCE ELEMENT IS30A-RELATED"/>
    <property type="match status" value="1"/>
</dbReference>
<organism evidence="2 3">
    <name type="scientific">Kribbella deserti</name>
    <dbReference type="NCBI Taxonomy" id="1926257"/>
    <lineage>
        <taxon>Bacteria</taxon>
        <taxon>Bacillati</taxon>
        <taxon>Actinomycetota</taxon>
        <taxon>Actinomycetes</taxon>
        <taxon>Propionibacteriales</taxon>
        <taxon>Kribbellaceae</taxon>
        <taxon>Kribbella</taxon>
    </lineage>
</organism>
<sequence>MARFEARSSCPAEKPVAHETTFQALYIQGRGELRRQLAEAVRTGRTYVTDRPGNDASAPPPATEEILISGRPAVPGDRALPGHWESDLILGRRNTSAIGTLVERATRYVMLLHLPHGRTAEQVRDALAATAPDLPAHLARSLGENSRGDERARVAFTVSTALPVYFCDPESPWLGGSNESTNGLLRQYFPKDADLAVHSREHLDAVGVQLNGRPRKTLGWETPAERLQKLLAT</sequence>
<evidence type="ECO:0000313" key="3">
    <source>
        <dbReference type="Proteomes" id="UP001589890"/>
    </source>
</evidence>
<name>A0ABV6QRD3_9ACTN</name>
<dbReference type="EMBL" id="JBHLTC010000030">
    <property type="protein sequence ID" value="MFC0627189.1"/>
    <property type="molecule type" value="Genomic_DNA"/>
</dbReference>
<accession>A0ABV6QRD3</accession>
<dbReference type="RefSeq" id="WP_380051695.1">
    <property type="nucleotide sequence ID" value="NZ_JBHLTC010000030.1"/>
</dbReference>
<proteinExistence type="predicted"/>
<protein>
    <submittedName>
        <fullName evidence="2">IS30 family transposase</fullName>
    </submittedName>
</protein>
<dbReference type="InterPro" id="IPR012337">
    <property type="entry name" value="RNaseH-like_sf"/>
</dbReference>
<dbReference type="InterPro" id="IPR053392">
    <property type="entry name" value="Transposase_IS30-like"/>
</dbReference>
<feature type="domain" description="Integrase catalytic" evidence="1">
    <location>
        <begin position="71"/>
        <end position="231"/>
    </location>
</feature>
<dbReference type="PROSITE" id="PS50994">
    <property type="entry name" value="INTEGRASE"/>
    <property type="match status" value="1"/>
</dbReference>
<dbReference type="SUPFAM" id="SSF53098">
    <property type="entry name" value="Ribonuclease H-like"/>
    <property type="match status" value="1"/>
</dbReference>
<gene>
    <name evidence="2" type="ORF">ACFFGN_24150</name>
</gene>
<dbReference type="InterPro" id="IPR051917">
    <property type="entry name" value="Transposase-Integrase"/>
</dbReference>
<reference evidence="2 3" key="1">
    <citation type="submission" date="2024-09" db="EMBL/GenBank/DDBJ databases">
        <authorList>
            <person name="Sun Q."/>
            <person name="Mori K."/>
        </authorList>
    </citation>
    <scope>NUCLEOTIDE SEQUENCE [LARGE SCALE GENOMIC DNA]</scope>
    <source>
        <strain evidence="2 3">CGMCC 1.15906</strain>
    </source>
</reference>
<evidence type="ECO:0000313" key="2">
    <source>
        <dbReference type="EMBL" id="MFC0627189.1"/>
    </source>
</evidence>
<dbReference type="InterPro" id="IPR001584">
    <property type="entry name" value="Integrase_cat-core"/>
</dbReference>
<keyword evidence="3" id="KW-1185">Reference proteome</keyword>
<dbReference type="Proteomes" id="UP001589890">
    <property type="component" value="Unassembled WGS sequence"/>
</dbReference>